<gene>
    <name evidence="3" type="ORF">C427_0841</name>
</gene>
<dbReference type="SUPFAM" id="SSF51735">
    <property type="entry name" value="NAD(P)-binding Rossmann-fold domains"/>
    <property type="match status" value="1"/>
</dbReference>
<accession>M4RHC9</accession>
<dbReference type="Proteomes" id="UP000011864">
    <property type="component" value="Chromosome"/>
</dbReference>
<organism evidence="3 4">
    <name type="scientific">Paraglaciecola psychrophila 170</name>
    <dbReference type="NCBI Taxonomy" id="1129794"/>
    <lineage>
        <taxon>Bacteria</taxon>
        <taxon>Pseudomonadati</taxon>
        <taxon>Pseudomonadota</taxon>
        <taxon>Gammaproteobacteria</taxon>
        <taxon>Alteromonadales</taxon>
        <taxon>Alteromonadaceae</taxon>
        <taxon>Paraglaciecola</taxon>
    </lineage>
</organism>
<proteinExistence type="predicted"/>
<dbReference type="PANTHER" id="PTHR42938">
    <property type="entry name" value="FORMATE DEHYDROGENASE 1"/>
    <property type="match status" value="1"/>
</dbReference>
<protein>
    <submittedName>
        <fullName evidence="3">D-isomer specific 2-hydroxyacid dehydrogenase</fullName>
    </submittedName>
</protein>
<name>M4RHC9_9ALTE</name>
<dbReference type="InterPro" id="IPR036291">
    <property type="entry name" value="NAD(P)-bd_dom_sf"/>
</dbReference>
<reference evidence="3 4" key="1">
    <citation type="journal article" date="2013" name="Genome Announc.">
        <title>Complete Genome Sequence of Glaciecola psychrophila Strain 170T.</title>
        <authorList>
            <person name="Yin J."/>
            <person name="Chen J."/>
            <person name="Liu G."/>
            <person name="Yu Y."/>
            <person name="Song L."/>
            <person name="Wang X."/>
            <person name="Qu X."/>
        </authorList>
    </citation>
    <scope>NUCLEOTIDE SEQUENCE [LARGE SCALE GENOMIC DNA]</scope>
    <source>
        <strain evidence="3 4">170</strain>
    </source>
</reference>
<evidence type="ECO:0000313" key="4">
    <source>
        <dbReference type="Proteomes" id="UP000011864"/>
    </source>
</evidence>
<dbReference type="Gene3D" id="3.40.50.720">
    <property type="entry name" value="NAD(P)-binding Rossmann-like Domain"/>
    <property type="match status" value="2"/>
</dbReference>
<evidence type="ECO:0000259" key="2">
    <source>
        <dbReference type="Pfam" id="PF02826"/>
    </source>
</evidence>
<dbReference type="GO" id="GO:0051287">
    <property type="term" value="F:NAD binding"/>
    <property type="evidence" value="ECO:0007669"/>
    <property type="project" value="InterPro"/>
</dbReference>
<dbReference type="RefSeq" id="WP_015430413.1">
    <property type="nucleotide sequence ID" value="NC_020514.1"/>
</dbReference>
<dbReference type="PATRIC" id="fig|1129794.4.peg.830"/>
<keyword evidence="4" id="KW-1185">Reference proteome</keyword>
<dbReference type="AlphaFoldDB" id="M4RHC9"/>
<dbReference type="EMBL" id="CP003837">
    <property type="protein sequence ID" value="AGH42950.1"/>
    <property type="molecule type" value="Genomic_DNA"/>
</dbReference>
<dbReference type="STRING" id="1129794.C427_0841"/>
<dbReference type="HOGENOM" id="CLU_2118721_0_0_6"/>
<dbReference type="InterPro" id="IPR006140">
    <property type="entry name" value="D-isomer_DH_NAD-bd"/>
</dbReference>
<keyword evidence="1" id="KW-0520">NAD</keyword>
<sequence>MYTLLACCDYVGLHVPAIKPTHHMINQSALAQAKPGMLLVNFARESIVDPQAIINAVNSSQLRRYVCDFPEPIFYGRNNTIAMPHIGASTTEAEGNCAIMAADQVMNYLGNGNI</sequence>
<dbReference type="eggNOG" id="COG0111">
    <property type="taxonomic scope" value="Bacteria"/>
</dbReference>
<evidence type="ECO:0000313" key="3">
    <source>
        <dbReference type="EMBL" id="AGH42950.1"/>
    </source>
</evidence>
<feature type="domain" description="D-isomer specific 2-hydroxyacid dehydrogenase NAD-binding" evidence="2">
    <location>
        <begin position="3"/>
        <end position="87"/>
    </location>
</feature>
<dbReference type="Pfam" id="PF02826">
    <property type="entry name" value="2-Hacid_dh_C"/>
    <property type="match status" value="1"/>
</dbReference>
<dbReference type="KEGG" id="gps:C427_0841"/>
<dbReference type="PANTHER" id="PTHR42938:SF47">
    <property type="entry name" value="HYDROXYPYRUVATE REDUCTASE"/>
    <property type="match status" value="1"/>
</dbReference>
<evidence type="ECO:0000256" key="1">
    <source>
        <dbReference type="ARBA" id="ARBA00023027"/>
    </source>
</evidence>